<dbReference type="Proteomes" id="UP000276133">
    <property type="component" value="Unassembled WGS sequence"/>
</dbReference>
<accession>A0A3M7SGY6</accession>
<keyword evidence="2" id="KW-1185">Reference proteome</keyword>
<reference evidence="1 2" key="1">
    <citation type="journal article" date="2018" name="Sci. Rep.">
        <title>Genomic signatures of local adaptation to the degree of environmental predictability in rotifers.</title>
        <authorList>
            <person name="Franch-Gras L."/>
            <person name="Hahn C."/>
            <person name="Garcia-Roger E.M."/>
            <person name="Carmona M.J."/>
            <person name="Serra M."/>
            <person name="Gomez A."/>
        </authorList>
    </citation>
    <scope>NUCLEOTIDE SEQUENCE [LARGE SCALE GENOMIC DNA]</scope>
    <source>
        <strain evidence="1">HYR1</strain>
    </source>
</reference>
<sequence>MSQRPWLDFDLSEIKLNIDPYRFEPLLSMYELTELIRVHSNLNNSLQRSEIYQIRKIITVKYGYSEVTGGIQKQFHNIPKIPNSKFSIDDSKLCLVDLIYFCPEMIR</sequence>
<proteinExistence type="predicted"/>
<organism evidence="1 2">
    <name type="scientific">Brachionus plicatilis</name>
    <name type="common">Marine rotifer</name>
    <name type="synonym">Brachionus muelleri</name>
    <dbReference type="NCBI Taxonomy" id="10195"/>
    <lineage>
        <taxon>Eukaryota</taxon>
        <taxon>Metazoa</taxon>
        <taxon>Spiralia</taxon>
        <taxon>Gnathifera</taxon>
        <taxon>Rotifera</taxon>
        <taxon>Eurotatoria</taxon>
        <taxon>Monogononta</taxon>
        <taxon>Pseudotrocha</taxon>
        <taxon>Ploima</taxon>
        <taxon>Brachionidae</taxon>
        <taxon>Brachionus</taxon>
    </lineage>
</organism>
<evidence type="ECO:0000313" key="1">
    <source>
        <dbReference type="EMBL" id="RNA34838.1"/>
    </source>
</evidence>
<protein>
    <submittedName>
        <fullName evidence="1">Uncharacterized protein</fullName>
    </submittedName>
</protein>
<name>A0A3M7SGY6_BRAPC</name>
<dbReference type="AlphaFoldDB" id="A0A3M7SGY6"/>
<gene>
    <name evidence="1" type="ORF">BpHYR1_031654</name>
</gene>
<evidence type="ECO:0000313" key="2">
    <source>
        <dbReference type="Proteomes" id="UP000276133"/>
    </source>
</evidence>
<dbReference type="EMBL" id="REGN01001407">
    <property type="protein sequence ID" value="RNA34838.1"/>
    <property type="molecule type" value="Genomic_DNA"/>
</dbReference>
<comment type="caution">
    <text evidence="1">The sequence shown here is derived from an EMBL/GenBank/DDBJ whole genome shotgun (WGS) entry which is preliminary data.</text>
</comment>